<dbReference type="GO" id="GO:0030170">
    <property type="term" value="F:pyridoxal phosphate binding"/>
    <property type="evidence" value="ECO:0007669"/>
    <property type="project" value="UniProtKB-UniRule"/>
</dbReference>
<dbReference type="InterPro" id="IPR001608">
    <property type="entry name" value="Ala_racemase_N"/>
</dbReference>
<feature type="active site" description="Proton acceptor; specific for L-alanine" evidence="5">
    <location>
        <position position="251"/>
    </location>
</feature>
<dbReference type="InterPro" id="IPR009006">
    <property type="entry name" value="Ala_racemase/Decarboxylase_C"/>
</dbReference>
<dbReference type="Pfam" id="PF01168">
    <property type="entry name" value="Ala_racemase_N"/>
    <property type="match status" value="1"/>
</dbReference>
<name>A0A9W6GII6_9BACT</name>
<dbReference type="FunFam" id="3.20.20.10:FF:000002">
    <property type="entry name" value="Alanine racemase"/>
    <property type="match status" value="1"/>
</dbReference>
<dbReference type="SMART" id="SM01005">
    <property type="entry name" value="Ala_racemase_C"/>
    <property type="match status" value="1"/>
</dbReference>
<dbReference type="GO" id="GO:0005829">
    <property type="term" value="C:cytosol"/>
    <property type="evidence" value="ECO:0007669"/>
    <property type="project" value="TreeGrafter"/>
</dbReference>
<comment type="cofactor">
    <cofactor evidence="2 5 6">
        <name>pyridoxal 5'-phosphate</name>
        <dbReference type="ChEBI" id="CHEBI:597326"/>
    </cofactor>
</comment>
<evidence type="ECO:0000256" key="7">
    <source>
        <dbReference type="PIRSR" id="PIRSR600821-52"/>
    </source>
</evidence>
<comment type="similarity">
    <text evidence="5">Belongs to the alanine racemase family.</text>
</comment>
<feature type="modified residue" description="N6-(pyridoxal phosphate)lysine" evidence="5 6">
    <location>
        <position position="39"/>
    </location>
</feature>
<dbReference type="InterPro" id="IPR029066">
    <property type="entry name" value="PLP-binding_barrel"/>
</dbReference>
<keyword evidence="10" id="KW-1185">Reference proteome</keyword>
<accession>A0A9W6GII6</accession>
<dbReference type="CDD" id="cd00430">
    <property type="entry name" value="PLPDE_III_AR"/>
    <property type="match status" value="1"/>
</dbReference>
<reference evidence="9" key="1">
    <citation type="submission" date="2022-12" db="EMBL/GenBank/DDBJ databases">
        <title>Reference genome sequencing for broad-spectrum identification of bacterial and archaeal isolates by mass spectrometry.</title>
        <authorList>
            <person name="Sekiguchi Y."/>
            <person name="Tourlousse D.M."/>
        </authorList>
    </citation>
    <scope>NUCLEOTIDE SEQUENCE</scope>
    <source>
        <strain evidence="9">TSL-P1</strain>
    </source>
</reference>
<comment type="function">
    <text evidence="5">Catalyzes the interconversion of L-alanine and D-alanine. May also act on other amino acids.</text>
</comment>
<dbReference type="Pfam" id="PF00842">
    <property type="entry name" value="Ala_racemase_C"/>
    <property type="match status" value="1"/>
</dbReference>
<dbReference type="InterPro" id="IPR000821">
    <property type="entry name" value="Ala_racemase"/>
</dbReference>
<feature type="binding site" evidence="5 7">
    <location>
        <position position="299"/>
    </location>
    <ligand>
        <name>substrate</name>
    </ligand>
</feature>
<evidence type="ECO:0000256" key="1">
    <source>
        <dbReference type="ARBA" id="ARBA00000316"/>
    </source>
</evidence>
<keyword evidence="3 5" id="KW-0663">Pyridoxal phosphate</keyword>
<protein>
    <recommendedName>
        <fullName evidence="5">Alanine racemase</fullName>
        <ecNumber evidence="5">5.1.1.1</ecNumber>
    </recommendedName>
</protein>
<evidence type="ECO:0000313" key="10">
    <source>
        <dbReference type="Proteomes" id="UP001144297"/>
    </source>
</evidence>
<dbReference type="GO" id="GO:0008784">
    <property type="term" value="F:alanine racemase activity"/>
    <property type="evidence" value="ECO:0007669"/>
    <property type="project" value="UniProtKB-UniRule"/>
</dbReference>
<dbReference type="InterPro" id="IPR020622">
    <property type="entry name" value="Ala_racemase_pyridoxalP-BS"/>
</dbReference>
<dbReference type="EMBL" id="BSDX01000001">
    <property type="protein sequence ID" value="GLI54297.1"/>
    <property type="molecule type" value="Genomic_DNA"/>
</dbReference>
<dbReference type="Gene3D" id="2.40.37.10">
    <property type="entry name" value="Lyase, Ornithine Decarboxylase, Chain A, domain 1"/>
    <property type="match status" value="1"/>
</dbReference>
<dbReference type="HAMAP" id="MF_01201">
    <property type="entry name" value="Ala_racemase"/>
    <property type="match status" value="1"/>
</dbReference>
<sequence>MSRFLQAEINLKNLIHNFSKIKAHLRNTKATCKIIAIVKADAYGHGAVEVARVFELLGVDYLGVAFSEEAIVLREAGIKVPIIVLFDREIEGVFKYNLIPVIFDYRQAEFLSKEASRRGVILPVHIKVETGMGRLGIYENPCETIKKIAQLDNLKIDGVMSHFSRAEDLEWTQEQMKKFSKIREFLHNLGMKPLFHIANSQGLNYKEALFDAVRPGLMLYGYGAEGFIPCMTVKTKLLDIRKLPKGTPISYGGTFVTKKDSLIGVIPVGYADGYFRSLSNKAEVIVRGKRVPVVGTVCMDLTMIDLTDIQEVQIDDEVILLGKTGSEEITASHIAQWAGTIPYEVLTSFGGRARRKYIMEEEE</sequence>
<dbReference type="Proteomes" id="UP001144297">
    <property type="component" value="Unassembled WGS sequence"/>
</dbReference>
<organism evidence="9 10">
    <name type="scientific">Thermodesulfovibrio yellowstonii</name>
    <dbReference type="NCBI Taxonomy" id="28262"/>
    <lineage>
        <taxon>Bacteria</taxon>
        <taxon>Pseudomonadati</taxon>
        <taxon>Nitrospirota</taxon>
        <taxon>Thermodesulfovibrionia</taxon>
        <taxon>Thermodesulfovibrionales</taxon>
        <taxon>Thermodesulfovibrionaceae</taxon>
        <taxon>Thermodesulfovibrio</taxon>
    </lineage>
</organism>
<evidence type="ECO:0000313" key="9">
    <source>
        <dbReference type="EMBL" id="GLI54297.1"/>
    </source>
</evidence>
<dbReference type="PROSITE" id="PS00395">
    <property type="entry name" value="ALANINE_RACEMASE"/>
    <property type="match status" value="1"/>
</dbReference>
<dbReference type="Gene3D" id="3.20.20.10">
    <property type="entry name" value="Alanine racemase"/>
    <property type="match status" value="1"/>
</dbReference>
<dbReference type="GO" id="GO:0030632">
    <property type="term" value="P:D-alanine biosynthetic process"/>
    <property type="evidence" value="ECO:0007669"/>
    <property type="project" value="UniProtKB-UniRule"/>
</dbReference>
<evidence type="ECO:0000256" key="3">
    <source>
        <dbReference type="ARBA" id="ARBA00022898"/>
    </source>
</evidence>
<dbReference type="EC" id="5.1.1.1" evidence="5"/>
<dbReference type="PANTHER" id="PTHR30511:SF0">
    <property type="entry name" value="ALANINE RACEMASE, CATABOLIC-RELATED"/>
    <property type="match status" value="1"/>
</dbReference>
<proteinExistence type="inferred from homology"/>
<feature type="active site" description="Proton acceptor; specific for D-alanine" evidence="5">
    <location>
        <position position="39"/>
    </location>
</feature>
<keyword evidence="4 5" id="KW-0413">Isomerase</keyword>
<dbReference type="NCBIfam" id="TIGR00492">
    <property type="entry name" value="alr"/>
    <property type="match status" value="1"/>
</dbReference>
<dbReference type="AlphaFoldDB" id="A0A9W6GII6"/>
<evidence type="ECO:0000256" key="4">
    <source>
        <dbReference type="ARBA" id="ARBA00023235"/>
    </source>
</evidence>
<feature type="domain" description="Alanine racemase C-terminal" evidence="8">
    <location>
        <begin position="230"/>
        <end position="358"/>
    </location>
</feature>
<dbReference type="SUPFAM" id="SSF51419">
    <property type="entry name" value="PLP-binding barrel"/>
    <property type="match status" value="1"/>
</dbReference>
<evidence type="ECO:0000256" key="2">
    <source>
        <dbReference type="ARBA" id="ARBA00001933"/>
    </source>
</evidence>
<comment type="caution">
    <text evidence="9">The sequence shown here is derived from an EMBL/GenBank/DDBJ whole genome shotgun (WGS) entry which is preliminary data.</text>
</comment>
<gene>
    <name evidence="9" type="primary">alr</name>
    <name evidence="9" type="ORF">TISLANDTSLP1_19900</name>
</gene>
<comment type="catalytic activity">
    <reaction evidence="1 5">
        <text>L-alanine = D-alanine</text>
        <dbReference type="Rhea" id="RHEA:20249"/>
        <dbReference type="ChEBI" id="CHEBI:57416"/>
        <dbReference type="ChEBI" id="CHEBI:57972"/>
        <dbReference type="EC" id="5.1.1.1"/>
    </reaction>
</comment>
<evidence type="ECO:0000259" key="8">
    <source>
        <dbReference type="SMART" id="SM01005"/>
    </source>
</evidence>
<dbReference type="PANTHER" id="PTHR30511">
    <property type="entry name" value="ALANINE RACEMASE"/>
    <property type="match status" value="1"/>
</dbReference>
<evidence type="ECO:0000256" key="6">
    <source>
        <dbReference type="PIRSR" id="PIRSR600821-50"/>
    </source>
</evidence>
<dbReference type="InterPro" id="IPR011079">
    <property type="entry name" value="Ala_racemase_C"/>
</dbReference>
<dbReference type="PRINTS" id="PR00992">
    <property type="entry name" value="ALARACEMASE"/>
</dbReference>
<feature type="binding site" evidence="5 7">
    <location>
        <position position="134"/>
    </location>
    <ligand>
        <name>substrate</name>
    </ligand>
</feature>
<evidence type="ECO:0000256" key="5">
    <source>
        <dbReference type="HAMAP-Rule" id="MF_01201"/>
    </source>
</evidence>
<dbReference type="SUPFAM" id="SSF50621">
    <property type="entry name" value="Alanine racemase C-terminal domain-like"/>
    <property type="match status" value="1"/>
</dbReference>
<comment type="pathway">
    <text evidence="5">Amino-acid biosynthesis; D-alanine biosynthesis; D-alanine from L-alanine: step 1/1.</text>
</comment>